<evidence type="ECO:0008006" key="5">
    <source>
        <dbReference type="Google" id="ProtNLM"/>
    </source>
</evidence>
<comment type="caution">
    <text evidence="3">The sequence shown here is derived from an EMBL/GenBank/DDBJ whole genome shotgun (WGS) entry which is preliminary data.</text>
</comment>
<dbReference type="EMBL" id="BMKV01000005">
    <property type="protein sequence ID" value="GGI88217.1"/>
    <property type="molecule type" value="Genomic_DNA"/>
</dbReference>
<accession>A0ABQ2CHZ9</accession>
<feature type="domain" description="DUF559" evidence="1">
    <location>
        <begin position="205"/>
        <end position="269"/>
    </location>
</feature>
<protein>
    <recommendedName>
        <fullName evidence="5">Very-short-patch-repair endonuclease</fullName>
    </recommendedName>
</protein>
<name>A0ABQ2CHZ9_9MICC</name>
<dbReference type="InterPro" id="IPR011335">
    <property type="entry name" value="Restrct_endonuc-II-like"/>
</dbReference>
<dbReference type="SUPFAM" id="SSF52980">
    <property type="entry name" value="Restriction endonuclease-like"/>
    <property type="match status" value="1"/>
</dbReference>
<dbReference type="InterPro" id="IPR007569">
    <property type="entry name" value="DUF559"/>
</dbReference>
<dbReference type="Pfam" id="PF04480">
    <property type="entry name" value="DUF559"/>
    <property type="match status" value="1"/>
</dbReference>
<reference evidence="4" key="1">
    <citation type="journal article" date="2019" name="Int. J. Syst. Evol. Microbiol.">
        <title>The Global Catalogue of Microorganisms (GCM) 10K type strain sequencing project: providing services to taxonomists for standard genome sequencing and annotation.</title>
        <authorList>
            <consortium name="The Broad Institute Genomics Platform"/>
            <consortium name="The Broad Institute Genome Sequencing Center for Infectious Disease"/>
            <person name="Wu L."/>
            <person name="Ma J."/>
        </authorList>
    </citation>
    <scope>NUCLEOTIDE SEQUENCE [LARGE SCALE GENOMIC DNA]</scope>
    <source>
        <strain evidence="4">CGMCC 1.3601</strain>
    </source>
</reference>
<evidence type="ECO:0000313" key="3">
    <source>
        <dbReference type="EMBL" id="GGI88217.1"/>
    </source>
</evidence>
<organism evidence="3 4">
    <name type="scientific">Pseudarthrobacter scleromae</name>
    <dbReference type="NCBI Taxonomy" id="158897"/>
    <lineage>
        <taxon>Bacteria</taxon>
        <taxon>Bacillati</taxon>
        <taxon>Actinomycetota</taxon>
        <taxon>Actinomycetes</taxon>
        <taxon>Micrococcales</taxon>
        <taxon>Micrococcaceae</taxon>
        <taxon>Pseudarthrobacter</taxon>
    </lineage>
</organism>
<proteinExistence type="predicted"/>
<gene>
    <name evidence="3" type="ORF">GCM10007175_26820</name>
</gene>
<keyword evidence="4" id="KW-1185">Reference proteome</keyword>
<dbReference type="Proteomes" id="UP000658754">
    <property type="component" value="Unassembled WGS sequence"/>
</dbReference>
<evidence type="ECO:0000259" key="2">
    <source>
        <dbReference type="Pfam" id="PF13338"/>
    </source>
</evidence>
<dbReference type="Gene3D" id="3.40.960.10">
    <property type="entry name" value="VSR Endonuclease"/>
    <property type="match status" value="1"/>
</dbReference>
<evidence type="ECO:0000259" key="1">
    <source>
        <dbReference type="Pfam" id="PF04480"/>
    </source>
</evidence>
<feature type="domain" description="AbiEi antitoxin N-terminal" evidence="2">
    <location>
        <begin position="5"/>
        <end position="48"/>
    </location>
</feature>
<dbReference type="InterPro" id="IPR025159">
    <property type="entry name" value="AbiEi_N"/>
</dbReference>
<evidence type="ECO:0000313" key="4">
    <source>
        <dbReference type="Proteomes" id="UP000658754"/>
    </source>
</evidence>
<dbReference type="Pfam" id="PF13338">
    <property type="entry name" value="AbiEi_4"/>
    <property type="match status" value="1"/>
</dbReference>
<sequence length="293" mass="32697">MDPTEILRSAGGVLLRRDVLAAGATDTELRRAVRTGQVLRLHRGLLAVADADAELVAAGRARGLITCVSAAPVYGLWQLRPPARPHYWQSNGRSAVPCISHRTDLTQPPRHRTLAALPDVLLHALLCLPELESLVMVECAYNRGDIDPPYLFRHLDGPRCGKARDVVSKVDRGADSLLETLARVLFRDAGILTETQVWIDGIGRVDFLLEGFLIVEIDGLAFHLEARQFKRDRRRDNSAILQGLPVLRFFYDDVVYSPEAVLAQVREVLARGSLRWPQPNRPGYSPSRRHNGW</sequence>